<sequence>MASNPKTRIAVKQYLLKLQEQSCRFERVFRVQLLQELSAYEKKNGSKIRVEELKKMFPSDCLEHPILKKFDIGPREQMNIDQLHFMLEEKEMMSERKRDEMNRVFHDISSGFHIFSDYVEQNNLNFSDFCENAEDIIRRNTNLHKRLQDIILKDPPEFNSPKMWPVTDPEVLKTHDIIKEKMLHDDITQDTIRRNTLSSLGTSFDDNQEERHSKIESFVRTQTPSVTTRCISSRDIAIERDNLYSRLADLSTQKFVDVETLKSELVELENKKRTLLDRRNKVQTQLNTIKRKTHRSSTASLSKIDPIETQSSQIELFNDIKAKNKSRLAEIQAENAQLHDKIRGIEIDRDAKQFFES</sequence>
<dbReference type="EMBL" id="DS113177">
    <property type="protein sequence ID" value="EAY23679.1"/>
    <property type="molecule type" value="Genomic_DNA"/>
</dbReference>
<dbReference type="AlphaFoldDB" id="A2D7G2"/>
<evidence type="ECO:0000313" key="3">
    <source>
        <dbReference type="Proteomes" id="UP000001542"/>
    </source>
</evidence>
<dbReference type="VEuPathDB" id="TrichDB:TVAG_120160"/>
<dbReference type="RefSeq" id="XP_001276927.1">
    <property type="nucleotide sequence ID" value="XM_001276926.1"/>
</dbReference>
<proteinExistence type="predicted"/>
<dbReference type="SMR" id="A2D7G2"/>
<dbReference type="VEuPathDB" id="TrichDB:TVAGG3_0993070"/>
<dbReference type="Proteomes" id="UP000001542">
    <property type="component" value="Unassembled WGS sequence"/>
</dbReference>
<evidence type="ECO:0000256" key="1">
    <source>
        <dbReference type="SAM" id="Coils"/>
    </source>
</evidence>
<accession>A2D7G2</accession>
<reference evidence="2" key="2">
    <citation type="journal article" date="2007" name="Science">
        <title>Draft genome sequence of the sexually transmitted pathogen Trichomonas vaginalis.</title>
        <authorList>
            <person name="Carlton J.M."/>
            <person name="Hirt R.P."/>
            <person name="Silva J.C."/>
            <person name="Delcher A.L."/>
            <person name="Schatz M."/>
            <person name="Zhao Q."/>
            <person name="Wortman J.R."/>
            <person name="Bidwell S.L."/>
            <person name="Alsmark U.C.M."/>
            <person name="Besteiro S."/>
            <person name="Sicheritz-Ponten T."/>
            <person name="Noel C.J."/>
            <person name="Dacks J.B."/>
            <person name="Foster P.G."/>
            <person name="Simillion C."/>
            <person name="Van de Peer Y."/>
            <person name="Miranda-Saavedra D."/>
            <person name="Barton G.J."/>
            <person name="Westrop G.D."/>
            <person name="Mueller S."/>
            <person name="Dessi D."/>
            <person name="Fiori P.L."/>
            <person name="Ren Q."/>
            <person name="Paulsen I."/>
            <person name="Zhang H."/>
            <person name="Bastida-Corcuera F.D."/>
            <person name="Simoes-Barbosa A."/>
            <person name="Brown M.T."/>
            <person name="Hayes R.D."/>
            <person name="Mukherjee M."/>
            <person name="Okumura C.Y."/>
            <person name="Schneider R."/>
            <person name="Smith A.J."/>
            <person name="Vanacova S."/>
            <person name="Villalvazo M."/>
            <person name="Haas B.J."/>
            <person name="Pertea M."/>
            <person name="Feldblyum T.V."/>
            <person name="Utterback T.R."/>
            <person name="Shu C.L."/>
            <person name="Osoegawa K."/>
            <person name="de Jong P.J."/>
            <person name="Hrdy I."/>
            <person name="Horvathova L."/>
            <person name="Zubacova Z."/>
            <person name="Dolezal P."/>
            <person name="Malik S.B."/>
            <person name="Logsdon J.M. Jr."/>
            <person name="Henze K."/>
            <person name="Gupta A."/>
            <person name="Wang C.C."/>
            <person name="Dunne R.L."/>
            <person name="Upcroft J.A."/>
            <person name="Upcroft P."/>
            <person name="White O."/>
            <person name="Salzberg S.L."/>
            <person name="Tang P."/>
            <person name="Chiu C.-H."/>
            <person name="Lee Y.-S."/>
            <person name="Embley T.M."/>
            <person name="Coombs G.H."/>
            <person name="Mottram J.C."/>
            <person name="Tachezy J."/>
            <person name="Fraser-Liggett C.M."/>
            <person name="Johnson P.J."/>
        </authorList>
    </citation>
    <scope>NUCLEOTIDE SEQUENCE [LARGE SCALE GENOMIC DNA]</scope>
    <source>
        <strain evidence="2">G3</strain>
    </source>
</reference>
<reference evidence="2" key="1">
    <citation type="submission" date="2006-10" db="EMBL/GenBank/DDBJ databases">
        <authorList>
            <person name="Amadeo P."/>
            <person name="Zhao Q."/>
            <person name="Wortman J."/>
            <person name="Fraser-Liggett C."/>
            <person name="Carlton J."/>
        </authorList>
    </citation>
    <scope>NUCLEOTIDE SEQUENCE</scope>
    <source>
        <strain evidence="2">G3</strain>
    </source>
</reference>
<feature type="coiled-coil region" evidence="1">
    <location>
        <begin position="258"/>
        <end position="285"/>
    </location>
</feature>
<organism evidence="2 3">
    <name type="scientific">Trichomonas vaginalis (strain ATCC PRA-98 / G3)</name>
    <dbReference type="NCBI Taxonomy" id="412133"/>
    <lineage>
        <taxon>Eukaryota</taxon>
        <taxon>Metamonada</taxon>
        <taxon>Parabasalia</taxon>
        <taxon>Trichomonadida</taxon>
        <taxon>Trichomonadidae</taxon>
        <taxon>Trichomonas</taxon>
    </lineage>
</organism>
<name>A2D7G2_TRIV3</name>
<keyword evidence="1" id="KW-0175">Coiled coil</keyword>
<dbReference type="KEGG" id="tva:4720645"/>
<gene>
    <name evidence="2" type="ORF">TVAG_120160</name>
</gene>
<keyword evidence="3" id="KW-1185">Reference proteome</keyword>
<protein>
    <submittedName>
        <fullName evidence="2">Uncharacterized protein</fullName>
    </submittedName>
</protein>
<evidence type="ECO:0000313" key="2">
    <source>
        <dbReference type="EMBL" id="EAY23679.1"/>
    </source>
</evidence>
<dbReference type="InParanoid" id="A2D7G2"/>
<feature type="coiled-coil region" evidence="1">
    <location>
        <begin position="321"/>
        <end position="348"/>
    </location>
</feature>